<gene>
    <name evidence="1" type="ORF">QAD02_013529</name>
</gene>
<organism evidence="1 2">
    <name type="scientific">Eretmocerus hayati</name>
    <dbReference type="NCBI Taxonomy" id="131215"/>
    <lineage>
        <taxon>Eukaryota</taxon>
        <taxon>Metazoa</taxon>
        <taxon>Ecdysozoa</taxon>
        <taxon>Arthropoda</taxon>
        <taxon>Hexapoda</taxon>
        <taxon>Insecta</taxon>
        <taxon>Pterygota</taxon>
        <taxon>Neoptera</taxon>
        <taxon>Endopterygota</taxon>
        <taxon>Hymenoptera</taxon>
        <taxon>Apocrita</taxon>
        <taxon>Proctotrupomorpha</taxon>
        <taxon>Chalcidoidea</taxon>
        <taxon>Aphelinidae</taxon>
        <taxon>Aphelininae</taxon>
        <taxon>Eretmocerus</taxon>
    </lineage>
</organism>
<dbReference type="Proteomes" id="UP001239111">
    <property type="component" value="Chromosome 2"/>
</dbReference>
<dbReference type="EMBL" id="CM056742">
    <property type="protein sequence ID" value="KAJ8677742.1"/>
    <property type="molecule type" value="Genomic_DNA"/>
</dbReference>
<proteinExistence type="predicted"/>
<name>A0ACC2P5N7_9HYME</name>
<protein>
    <submittedName>
        <fullName evidence="1">Uncharacterized protein</fullName>
    </submittedName>
</protein>
<sequence length="192" mass="21539">MGNILREIGGTGKYPMMAHLCNRVNSKLVLYFREHGVDPNFSASLPGTACDEDTLLHTVIPSNLYRSLDLVNLLLSQGANPNIRDSDKYVPLHYMLDNHHTEIIDVSVSHGAEIKTQNSLYETPLMYICDNSPRTGAGIVRKNIVSFLNFGANINLTDMSDRTPLSADRVTNIDQPMSLEFYRTITRTCYET</sequence>
<keyword evidence="2" id="KW-1185">Reference proteome</keyword>
<reference evidence="1" key="1">
    <citation type="submission" date="2023-04" db="EMBL/GenBank/DDBJ databases">
        <title>A chromosome-level genome assembly of the parasitoid wasp Eretmocerus hayati.</title>
        <authorList>
            <person name="Zhong Y."/>
            <person name="Liu S."/>
            <person name="Liu Y."/>
        </authorList>
    </citation>
    <scope>NUCLEOTIDE SEQUENCE</scope>
    <source>
        <strain evidence="1">ZJU_SS_LIU_2023</strain>
    </source>
</reference>
<comment type="caution">
    <text evidence="1">The sequence shown here is derived from an EMBL/GenBank/DDBJ whole genome shotgun (WGS) entry which is preliminary data.</text>
</comment>
<accession>A0ACC2P5N7</accession>
<evidence type="ECO:0000313" key="1">
    <source>
        <dbReference type="EMBL" id="KAJ8677742.1"/>
    </source>
</evidence>
<evidence type="ECO:0000313" key="2">
    <source>
        <dbReference type="Proteomes" id="UP001239111"/>
    </source>
</evidence>